<feature type="compositionally biased region" description="Basic and acidic residues" evidence="1">
    <location>
        <begin position="208"/>
        <end position="221"/>
    </location>
</feature>
<protein>
    <recommendedName>
        <fullName evidence="4">PilN domain-containing protein</fullName>
    </recommendedName>
</protein>
<keyword evidence="2" id="KW-1133">Transmembrane helix</keyword>
<keyword evidence="2" id="KW-0812">Transmembrane</keyword>
<sequence>MIDIDVSKIISEIGESKARFIENEEQKRQRIRVFVFCSVFLFLLALGSVLFFALDRNIMGGSSVLSSDVEKIKEDNKQYISFEKEARAIQNRNRDALGIILENPTWSYVFDKIEKIIPQGVTITRFEVESSDQMRMSGTATDYSNLSKLVVAMEDYKVLNGEGKEEKVFNNVNIKSASLAKIKERVLIDFSISFSFVKKINRASVNPSDEKKIENDAKLPETKPVIESPVHSLPNVENNTTNPNTPVELPNNLMPAAPENPTTPNIPENPVDDGSLPVL</sequence>
<reference evidence="3" key="1">
    <citation type="journal article" date="2020" name="mSystems">
        <title>Genome- and Community-Level Interaction Insights into Carbon Utilization and Element Cycling Functions of Hydrothermarchaeota in Hydrothermal Sediment.</title>
        <authorList>
            <person name="Zhou Z."/>
            <person name="Liu Y."/>
            <person name="Xu W."/>
            <person name="Pan J."/>
            <person name="Luo Z.H."/>
            <person name="Li M."/>
        </authorList>
    </citation>
    <scope>NUCLEOTIDE SEQUENCE [LARGE SCALE GENOMIC DNA]</scope>
    <source>
        <strain evidence="3">SpSt-579</strain>
    </source>
</reference>
<comment type="caution">
    <text evidence="3">The sequence shown here is derived from an EMBL/GenBank/DDBJ whole genome shotgun (WGS) entry which is preliminary data.</text>
</comment>
<dbReference type="InterPro" id="IPR007813">
    <property type="entry name" value="PilN"/>
</dbReference>
<keyword evidence="2" id="KW-0472">Membrane</keyword>
<evidence type="ECO:0000256" key="2">
    <source>
        <dbReference type="SAM" id="Phobius"/>
    </source>
</evidence>
<feature type="transmembrane region" description="Helical" evidence="2">
    <location>
        <begin position="33"/>
        <end position="54"/>
    </location>
</feature>
<feature type="region of interest" description="Disordered" evidence="1">
    <location>
        <begin position="205"/>
        <end position="279"/>
    </location>
</feature>
<feature type="compositionally biased region" description="Low complexity" evidence="1">
    <location>
        <begin position="233"/>
        <end position="269"/>
    </location>
</feature>
<gene>
    <name evidence="3" type="ORF">ENT43_00150</name>
</gene>
<dbReference type="Pfam" id="PF05137">
    <property type="entry name" value="PilN"/>
    <property type="match status" value="1"/>
</dbReference>
<dbReference type="AlphaFoldDB" id="A0A7C4M1T6"/>
<dbReference type="EMBL" id="DSYQ01000001">
    <property type="protein sequence ID" value="HGT70654.1"/>
    <property type="molecule type" value="Genomic_DNA"/>
</dbReference>
<organism evidence="3">
    <name type="scientific">candidate division CPR3 bacterium</name>
    <dbReference type="NCBI Taxonomy" id="2268181"/>
    <lineage>
        <taxon>Bacteria</taxon>
        <taxon>Bacteria division CPR3</taxon>
    </lineage>
</organism>
<proteinExistence type="predicted"/>
<evidence type="ECO:0000256" key="1">
    <source>
        <dbReference type="SAM" id="MobiDB-lite"/>
    </source>
</evidence>
<name>A0A7C4M1T6_UNCC3</name>
<evidence type="ECO:0000313" key="3">
    <source>
        <dbReference type="EMBL" id="HGT70654.1"/>
    </source>
</evidence>
<accession>A0A7C4M1T6</accession>
<evidence type="ECO:0008006" key="4">
    <source>
        <dbReference type="Google" id="ProtNLM"/>
    </source>
</evidence>